<protein>
    <submittedName>
        <fullName evidence="2 3">Uncharacterized protein</fullName>
    </submittedName>
</protein>
<dbReference type="RefSeq" id="XP_005827618.1">
    <property type="nucleotide sequence ID" value="XM_005827561.1"/>
</dbReference>
<keyword evidence="4" id="KW-1185">Reference proteome</keyword>
<proteinExistence type="predicted"/>
<dbReference type="EnsemblProtists" id="EKX40638">
    <property type="protein sequence ID" value="EKX40638"/>
    <property type="gene ID" value="GUITHDRAFT_154042"/>
</dbReference>
<reference evidence="2 4" key="1">
    <citation type="journal article" date="2012" name="Nature">
        <title>Algal genomes reveal evolutionary mosaicism and the fate of nucleomorphs.</title>
        <authorList>
            <consortium name="DOE Joint Genome Institute"/>
            <person name="Curtis B.A."/>
            <person name="Tanifuji G."/>
            <person name="Burki F."/>
            <person name="Gruber A."/>
            <person name="Irimia M."/>
            <person name="Maruyama S."/>
            <person name="Arias M.C."/>
            <person name="Ball S.G."/>
            <person name="Gile G.H."/>
            <person name="Hirakawa Y."/>
            <person name="Hopkins J.F."/>
            <person name="Kuo A."/>
            <person name="Rensing S.A."/>
            <person name="Schmutz J."/>
            <person name="Symeonidi A."/>
            <person name="Elias M."/>
            <person name="Eveleigh R.J."/>
            <person name="Herman E.K."/>
            <person name="Klute M.J."/>
            <person name="Nakayama T."/>
            <person name="Obornik M."/>
            <person name="Reyes-Prieto A."/>
            <person name="Armbrust E.V."/>
            <person name="Aves S.J."/>
            <person name="Beiko R.G."/>
            <person name="Coutinho P."/>
            <person name="Dacks J.B."/>
            <person name="Durnford D.G."/>
            <person name="Fast N.M."/>
            <person name="Green B.R."/>
            <person name="Grisdale C.J."/>
            <person name="Hempel F."/>
            <person name="Henrissat B."/>
            <person name="Hoppner M.P."/>
            <person name="Ishida K."/>
            <person name="Kim E."/>
            <person name="Koreny L."/>
            <person name="Kroth P.G."/>
            <person name="Liu Y."/>
            <person name="Malik S.B."/>
            <person name="Maier U.G."/>
            <person name="McRose D."/>
            <person name="Mock T."/>
            <person name="Neilson J.A."/>
            <person name="Onodera N.T."/>
            <person name="Poole A.M."/>
            <person name="Pritham E.J."/>
            <person name="Richards T.A."/>
            <person name="Rocap G."/>
            <person name="Roy S.W."/>
            <person name="Sarai C."/>
            <person name="Schaack S."/>
            <person name="Shirato S."/>
            <person name="Slamovits C.H."/>
            <person name="Spencer D.F."/>
            <person name="Suzuki S."/>
            <person name="Worden A.Z."/>
            <person name="Zauner S."/>
            <person name="Barry K."/>
            <person name="Bell C."/>
            <person name="Bharti A.K."/>
            <person name="Crow J.A."/>
            <person name="Grimwood J."/>
            <person name="Kramer R."/>
            <person name="Lindquist E."/>
            <person name="Lucas S."/>
            <person name="Salamov A."/>
            <person name="McFadden G.I."/>
            <person name="Lane C.E."/>
            <person name="Keeling P.J."/>
            <person name="Gray M.W."/>
            <person name="Grigoriev I.V."/>
            <person name="Archibald J.M."/>
        </authorList>
    </citation>
    <scope>NUCLEOTIDE SEQUENCE</scope>
    <source>
        <strain evidence="2 4">CCMP2712</strain>
    </source>
</reference>
<evidence type="ECO:0000313" key="3">
    <source>
        <dbReference type="EnsemblProtists" id="EKX40638"/>
    </source>
</evidence>
<feature type="compositionally biased region" description="Polar residues" evidence="1">
    <location>
        <begin position="13"/>
        <end position="27"/>
    </location>
</feature>
<dbReference type="HOGENOM" id="CLU_2763241_0_0_1"/>
<feature type="region of interest" description="Disordered" evidence="1">
    <location>
        <begin position="1"/>
        <end position="27"/>
    </location>
</feature>
<feature type="compositionally biased region" description="Basic and acidic residues" evidence="1">
    <location>
        <begin position="1"/>
        <end position="12"/>
    </location>
</feature>
<evidence type="ECO:0000256" key="1">
    <source>
        <dbReference type="SAM" id="MobiDB-lite"/>
    </source>
</evidence>
<organism evidence="2">
    <name type="scientific">Guillardia theta (strain CCMP2712)</name>
    <name type="common">Cryptophyte</name>
    <dbReference type="NCBI Taxonomy" id="905079"/>
    <lineage>
        <taxon>Eukaryota</taxon>
        <taxon>Cryptophyceae</taxon>
        <taxon>Pyrenomonadales</taxon>
        <taxon>Geminigeraceae</taxon>
        <taxon>Guillardia</taxon>
    </lineage>
</organism>
<reference evidence="3" key="3">
    <citation type="submission" date="2015-06" db="UniProtKB">
        <authorList>
            <consortium name="EnsemblProtists"/>
        </authorList>
    </citation>
    <scope>IDENTIFICATION</scope>
</reference>
<sequence>MFDKLWRNKEDQTASSRQAGRPQTSELLQTKLLPYGMLSRPTRHFFSDGDGLWGEHNPHFGSSKDGDSRW</sequence>
<dbReference type="EMBL" id="JH993029">
    <property type="protein sequence ID" value="EKX40638.1"/>
    <property type="molecule type" value="Genomic_DNA"/>
</dbReference>
<reference evidence="4" key="2">
    <citation type="submission" date="2012-11" db="EMBL/GenBank/DDBJ databases">
        <authorList>
            <person name="Kuo A."/>
            <person name="Curtis B.A."/>
            <person name="Tanifuji G."/>
            <person name="Burki F."/>
            <person name="Gruber A."/>
            <person name="Irimia M."/>
            <person name="Maruyama S."/>
            <person name="Arias M.C."/>
            <person name="Ball S.G."/>
            <person name="Gile G.H."/>
            <person name="Hirakawa Y."/>
            <person name="Hopkins J.F."/>
            <person name="Rensing S.A."/>
            <person name="Schmutz J."/>
            <person name="Symeonidi A."/>
            <person name="Elias M."/>
            <person name="Eveleigh R.J."/>
            <person name="Herman E.K."/>
            <person name="Klute M.J."/>
            <person name="Nakayama T."/>
            <person name="Obornik M."/>
            <person name="Reyes-Prieto A."/>
            <person name="Armbrust E.V."/>
            <person name="Aves S.J."/>
            <person name="Beiko R.G."/>
            <person name="Coutinho P."/>
            <person name="Dacks J.B."/>
            <person name="Durnford D.G."/>
            <person name="Fast N.M."/>
            <person name="Green B.R."/>
            <person name="Grisdale C."/>
            <person name="Hempe F."/>
            <person name="Henrissat B."/>
            <person name="Hoppner M.P."/>
            <person name="Ishida K.-I."/>
            <person name="Kim E."/>
            <person name="Koreny L."/>
            <person name="Kroth P.G."/>
            <person name="Liu Y."/>
            <person name="Malik S.-B."/>
            <person name="Maier U.G."/>
            <person name="McRose D."/>
            <person name="Mock T."/>
            <person name="Neilson J.A."/>
            <person name="Onodera N.T."/>
            <person name="Poole A.M."/>
            <person name="Pritham E.J."/>
            <person name="Richards T.A."/>
            <person name="Rocap G."/>
            <person name="Roy S.W."/>
            <person name="Sarai C."/>
            <person name="Schaack S."/>
            <person name="Shirato S."/>
            <person name="Slamovits C.H."/>
            <person name="Spencer D.F."/>
            <person name="Suzuki S."/>
            <person name="Worden A.Z."/>
            <person name="Zauner S."/>
            <person name="Barry K."/>
            <person name="Bell C."/>
            <person name="Bharti A.K."/>
            <person name="Crow J.A."/>
            <person name="Grimwood J."/>
            <person name="Kramer R."/>
            <person name="Lindquist E."/>
            <person name="Lucas S."/>
            <person name="Salamov A."/>
            <person name="McFadden G.I."/>
            <person name="Lane C.E."/>
            <person name="Keeling P.J."/>
            <person name="Gray M.W."/>
            <person name="Grigoriev I.V."/>
            <person name="Archibald J.M."/>
        </authorList>
    </citation>
    <scope>NUCLEOTIDE SEQUENCE</scope>
    <source>
        <strain evidence="4">CCMP2712</strain>
    </source>
</reference>
<gene>
    <name evidence="2" type="ORF">GUITHDRAFT_154042</name>
</gene>
<dbReference type="PaxDb" id="55529-EKX40638"/>
<evidence type="ECO:0000313" key="4">
    <source>
        <dbReference type="Proteomes" id="UP000011087"/>
    </source>
</evidence>
<dbReference type="KEGG" id="gtt:GUITHDRAFT_154042"/>
<dbReference type="GeneID" id="17297403"/>
<evidence type="ECO:0000313" key="2">
    <source>
        <dbReference type="EMBL" id="EKX40638.1"/>
    </source>
</evidence>
<accession>L1IWJ3</accession>
<dbReference type="Proteomes" id="UP000011087">
    <property type="component" value="Unassembled WGS sequence"/>
</dbReference>
<dbReference type="AlphaFoldDB" id="L1IWJ3"/>
<name>L1IWJ3_GUITC</name>